<dbReference type="SUPFAM" id="SSF102114">
    <property type="entry name" value="Radical SAM enzymes"/>
    <property type="match status" value="1"/>
</dbReference>
<dbReference type="SFLD" id="SFLDG01067">
    <property type="entry name" value="SPASM/twitch_domain_containing"/>
    <property type="match status" value="1"/>
</dbReference>
<dbReference type="PROSITE" id="PS51918">
    <property type="entry name" value="RADICAL_SAM"/>
    <property type="match status" value="1"/>
</dbReference>
<keyword evidence="2" id="KW-0949">S-adenosyl-L-methionine</keyword>
<dbReference type="InterPro" id="IPR050377">
    <property type="entry name" value="Radical_SAM_PqqE_MftC-like"/>
</dbReference>
<dbReference type="PANTHER" id="PTHR11228">
    <property type="entry name" value="RADICAL SAM DOMAIN PROTEIN"/>
    <property type="match status" value="1"/>
</dbReference>
<keyword evidence="3" id="KW-0479">Metal-binding</keyword>
<evidence type="ECO:0000256" key="5">
    <source>
        <dbReference type="ARBA" id="ARBA00023014"/>
    </source>
</evidence>
<dbReference type="CDD" id="cd21109">
    <property type="entry name" value="SPASM"/>
    <property type="match status" value="1"/>
</dbReference>
<proteinExistence type="predicted"/>
<dbReference type="EMBL" id="JBHRXP010000009">
    <property type="protein sequence ID" value="MFC3581895.1"/>
    <property type="molecule type" value="Genomic_DNA"/>
</dbReference>
<dbReference type="InterPro" id="IPR058240">
    <property type="entry name" value="rSAM_sf"/>
</dbReference>
<dbReference type="InterPro" id="IPR007197">
    <property type="entry name" value="rSAM"/>
</dbReference>
<dbReference type="CDD" id="cd01335">
    <property type="entry name" value="Radical_SAM"/>
    <property type="match status" value="1"/>
</dbReference>
<organism evidence="7 8">
    <name type="scientific">Sphingomonas hylomeconis</name>
    <dbReference type="NCBI Taxonomy" id="1395958"/>
    <lineage>
        <taxon>Bacteria</taxon>
        <taxon>Pseudomonadati</taxon>
        <taxon>Pseudomonadota</taxon>
        <taxon>Alphaproteobacteria</taxon>
        <taxon>Sphingomonadales</taxon>
        <taxon>Sphingomonadaceae</taxon>
        <taxon>Sphingomonas</taxon>
    </lineage>
</organism>
<dbReference type="Pfam" id="PF13186">
    <property type="entry name" value="SPASM"/>
    <property type="match status" value="1"/>
</dbReference>
<keyword evidence="8" id="KW-1185">Reference proteome</keyword>
<feature type="domain" description="Radical SAM core" evidence="6">
    <location>
        <begin position="44"/>
        <end position="266"/>
    </location>
</feature>
<accession>A0ABV7T0L7</accession>
<dbReference type="Pfam" id="PF04055">
    <property type="entry name" value="Radical_SAM"/>
    <property type="match status" value="1"/>
</dbReference>
<evidence type="ECO:0000256" key="2">
    <source>
        <dbReference type="ARBA" id="ARBA00022691"/>
    </source>
</evidence>
<reference evidence="8" key="1">
    <citation type="journal article" date="2019" name="Int. J. Syst. Evol. Microbiol.">
        <title>The Global Catalogue of Microorganisms (GCM) 10K type strain sequencing project: providing services to taxonomists for standard genome sequencing and annotation.</title>
        <authorList>
            <consortium name="The Broad Institute Genomics Platform"/>
            <consortium name="The Broad Institute Genome Sequencing Center for Infectious Disease"/>
            <person name="Wu L."/>
            <person name="Ma J."/>
        </authorList>
    </citation>
    <scope>NUCLEOTIDE SEQUENCE [LARGE SCALE GENOMIC DNA]</scope>
    <source>
        <strain evidence="8">KCTC 42739</strain>
    </source>
</reference>
<evidence type="ECO:0000256" key="1">
    <source>
        <dbReference type="ARBA" id="ARBA00001966"/>
    </source>
</evidence>
<comment type="caution">
    <text evidence="7">The sequence shown here is derived from an EMBL/GenBank/DDBJ whole genome shotgun (WGS) entry which is preliminary data.</text>
</comment>
<dbReference type="Gene3D" id="3.20.20.70">
    <property type="entry name" value="Aldolase class I"/>
    <property type="match status" value="1"/>
</dbReference>
<evidence type="ECO:0000259" key="6">
    <source>
        <dbReference type="PROSITE" id="PS51918"/>
    </source>
</evidence>
<keyword evidence="4" id="KW-0408">Iron</keyword>
<dbReference type="SFLD" id="SFLDS00029">
    <property type="entry name" value="Radical_SAM"/>
    <property type="match status" value="1"/>
</dbReference>
<dbReference type="InterPro" id="IPR013785">
    <property type="entry name" value="Aldolase_TIM"/>
</dbReference>
<comment type="cofactor">
    <cofactor evidence="1">
        <name>[4Fe-4S] cluster</name>
        <dbReference type="ChEBI" id="CHEBI:49883"/>
    </cofactor>
</comment>
<dbReference type="PANTHER" id="PTHR11228:SF7">
    <property type="entry name" value="PQQA PEPTIDE CYCLASE"/>
    <property type="match status" value="1"/>
</dbReference>
<protein>
    <submittedName>
        <fullName evidence="7">Radical SAM/SPASM domain-containing protein</fullName>
    </submittedName>
</protein>
<name>A0ABV7T0L7_9SPHN</name>
<keyword evidence="5" id="KW-0411">Iron-sulfur</keyword>
<dbReference type="InterPro" id="IPR023885">
    <property type="entry name" value="4Fe4S-binding_SPASM_dom"/>
</dbReference>
<dbReference type="RefSeq" id="WP_261294683.1">
    <property type="nucleotide sequence ID" value="NZ_JANQBK010000009.1"/>
</dbReference>
<sequence length="376" mass="41944">MTIESLARSLARAIPASAPALKAGYRASERMLSTLGGNWPSLIRARTEKITIAITAHCNLRCKGCKYGRDFMPGAQLPLETVRLLLEDAAAAKVPAVRLYGGEPLLHPDVVEMVKISNDLGVGCYMTTNALILDKKIVALHAAGLRKVTIGYYGQDGAFDDYVQRPGRYARLLESLENTRALFGPDELDIQMNFLLSRRSANLPAVNEMVDFANRFQASIHIDIVHYSLPYFDEGEDRELQFREEDRPAVDLVINHLLQLKIANPKLFTESATAIAAFADWALKQEAMRIPCDARKLLWVGADGSVMLCYVTFPLGNLHETRLSEILYTQAHHQAARDAFQLDCPNCHCEAASRVEKHAPSFRKYSRDAAERLMAR</sequence>
<evidence type="ECO:0000313" key="8">
    <source>
        <dbReference type="Proteomes" id="UP001595713"/>
    </source>
</evidence>
<evidence type="ECO:0000256" key="4">
    <source>
        <dbReference type="ARBA" id="ARBA00023004"/>
    </source>
</evidence>
<dbReference type="Proteomes" id="UP001595713">
    <property type="component" value="Unassembled WGS sequence"/>
</dbReference>
<evidence type="ECO:0000256" key="3">
    <source>
        <dbReference type="ARBA" id="ARBA00022723"/>
    </source>
</evidence>
<gene>
    <name evidence="7" type="ORF">ACFONA_17125</name>
</gene>
<evidence type="ECO:0000313" key="7">
    <source>
        <dbReference type="EMBL" id="MFC3581895.1"/>
    </source>
</evidence>